<organism evidence="1 2">
    <name type="scientific">Araneus ventricosus</name>
    <name type="common">Orbweaver spider</name>
    <name type="synonym">Epeira ventricosa</name>
    <dbReference type="NCBI Taxonomy" id="182803"/>
    <lineage>
        <taxon>Eukaryota</taxon>
        <taxon>Metazoa</taxon>
        <taxon>Ecdysozoa</taxon>
        <taxon>Arthropoda</taxon>
        <taxon>Chelicerata</taxon>
        <taxon>Arachnida</taxon>
        <taxon>Araneae</taxon>
        <taxon>Araneomorphae</taxon>
        <taxon>Entelegynae</taxon>
        <taxon>Araneoidea</taxon>
        <taxon>Araneidae</taxon>
        <taxon>Araneus</taxon>
    </lineage>
</organism>
<protein>
    <submittedName>
        <fullName evidence="1">Uncharacterized protein</fullName>
    </submittedName>
</protein>
<evidence type="ECO:0000313" key="2">
    <source>
        <dbReference type="Proteomes" id="UP000499080"/>
    </source>
</evidence>
<dbReference type="Proteomes" id="UP000499080">
    <property type="component" value="Unassembled WGS sequence"/>
</dbReference>
<dbReference type="OrthoDB" id="6435532at2759"/>
<accession>A0A4Y2UD82</accession>
<dbReference type="AlphaFoldDB" id="A0A4Y2UD82"/>
<comment type="caution">
    <text evidence="1">The sequence shown here is derived from an EMBL/GenBank/DDBJ whole genome shotgun (WGS) entry which is preliminary data.</text>
</comment>
<dbReference type="EMBL" id="BGPR01034920">
    <property type="protein sequence ID" value="GBO09510.1"/>
    <property type="molecule type" value="Genomic_DNA"/>
</dbReference>
<sequence length="141" mass="16497">HPDVFESDAIGLGYTGHPNTLSVLYPSVTPYHQWTHFFHRFISVEGQVWETYREACIKLGLLEDDQHWDSTLQEASVTRFPPKLRDLFSIIITSCAPSNPSSLWQKCKERLHEDILHQRQRENPDIDLHYVPQIYKQTHTA</sequence>
<evidence type="ECO:0000313" key="1">
    <source>
        <dbReference type="EMBL" id="GBO09510.1"/>
    </source>
</evidence>
<proteinExistence type="predicted"/>
<gene>
    <name evidence="1" type="ORF">AVEN_204364_1</name>
</gene>
<reference evidence="1 2" key="1">
    <citation type="journal article" date="2019" name="Sci. Rep.">
        <title>Orb-weaving spider Araneus ventricosus genome elucidates the spidroin gene catalogue.</title>
        <authorList>
            <person name="Kono N."/>
            <person name="Nakamura H."/>
            <person name="Ohtoshi R."/>
            <person name="Moran D.A.P."/>
            <person name="Shinohara A."/>
            <person name="Yoshida Y."/>
            <person name="Fujiwara M."/>
            <person name="Mori M."/>
            <person name="Tomita M."/>
            <person name="Arakawa K."/>
        </authorList>
    </citation>
    <scope>NUCLEOTIDE SEQUENCE [LARGE SCALE GENOMIC DNA]</scope>
</reference>
<name>A0A4Y2UD82_ARAVE</name>
<keyword evidence="2" id="KW-1185">Reference proteome</keyword>
<feature type="non-terminal residue" evidence="1">
    <location>
        <position position="1"/>
    </location>
</feature>